<comment type="caution">
    <text evidence="2">The sequence shown here is derived from an EMBL/GenBank/DDBJ whole genome shotgun (WGS) entry which is preliminary data.</text>
</comment>
<organism evidence="2 3">
    <name type="scientific">Photobacterium marinum</name>
    <dbReference type="NCBI Taxonomy" id="1056511"/>
    <lineage>
        <taxon>Bacteria</taxon>
        <taxon>Pseudomonadati</taxon>
        <taxon>Pseudomonadota</taxon>
        <taxon>Gammaproteobacteria</taxon>
        <taxon>Vibrionales</taxon>
        <taxon>Vibrionaceae</taxon>
        <taxon>Photobacterium</taxon>
    </lineage>
</organism>
<reference evidence="2 3" key="1">
    <citation type="submission" date="2012-12" db="EMBL/GenBank/DDBJ databases">
        <title>Genome Assembly of Photobacterium sp. AK15.</title>
        <authorList>
            <person name="Khatri I."/>
            <person name="Vaidya B."/>
            <person name="Srinivas T.N.R."/>
            <person name="Subramanian S."/>
            <person name="Pinnaka A."/>
        </authorList>
    </citation>
    <scope>NUCLEOTIDE SEQUENCE [LARGE SCALE GENOMIC DNA]</scope>
    <source>
        <strain evidence="2 3">AK15</strain>
    </source>
</reference>
<evidence type="ECO:0000313" key="3">
    <source>
        <dbReference type="Proteomes" id="UP000011134"/>
    </source>
</evidence>
<dbReference type="Proteomes" id="UP000011134">
    <property type="component" value="Unassembled WGS sequence"/>
</dbReference>
<keyword evidence="3" id="KW-1185">Reference proteome</keyword>
<dbReference type="EMBL" id="AMZO01000043">
    <property type="protein sequence ID" value="ELR63334.1"/>
    <property type="molecule type" value="Genomic_DNA"/>
</dbReference>
<gene>
    <name evidence="2" type="ORF">C942_03867</name>
</gene>
<accession>L8J6Y0</accession>
<evidence type="ECO:0000256" key="1">
    <source>
        <dbReference type="SAM" id="MobiDB-lite"/>
    </source>
</evidence>
<dbReference type="PATRIC" id="fig|1056511.3.peg.4681"/>
<protein>
    <submittedName>
        <fullName evidence="2">Uncharacterized protein</fullName>
    </submittedName>
</protein>
<name>L8J6Y0_9GAMM</name>
<sequence>MPPHHPEHHESHPEHDALFQQAQGMLEGVMGEQAGIFKDLMHKMGVDDKEFWKGAMIGAAAALVLSNENVRNNLLQMLSGAGDMLKTGGSKVKDTTVNTAQNVSDNIQMGNEIFRDTFNAGKQGFQESVARHRDPQDPAQTEPDYE</sequence>
<dbReference type="AlphaFoldDB" id="L8J6Y0"/>
<feature type="region of interest" description="Disordered" evidence="1">
    <location>
        <begin position="124"/>
        <end position="146"/>
    </location>
</feature>
<proteinExistence type="predicted"/>
<evidence type="ECO:0000313" key="2">
    <source>
        <dbReference type="EMBL" id="ELR63334.1"/>
    </source>
</evidence>